<proteinExistence type="predicted"/>
<comment type="caution">
    <text evidence="1">The sequence shown here is derived from an EMBL/GenBank/DDBJ whole genome shotgun (WGS) entry which is preliminary data.</text>
</comment>
<dbReference type="RefSeq" id="XP_065962317.1">
    <property type="nucleotide sequence ID" value="XM_066107868.1"/>
</dbReference>
<organism evidence="1 2">
    <name type="scientific">Pyrenophora tritici-repentis</name>
    <dbReference type="NCBI Taxonomy" id="45151"/>
    <lineage>
        <taxon>Eukaryota</taxon>
        <taxon>Fungi</taxon>
        <taxon>Dikarya</taxon>
        <taxon>Ascomycota</taxon>
        <taxon>Pezizomycotina</taxon>
        <taxon>Dothideomycetes</taxon>
        <taxon>Pleosporomycetidae</taxon>
        <taxon>Pleosporales</taxon>
        <taxon>Pleosporineae</taxon>
        <taxon>Pleosporaceae</taxon>
        <taxon>Pyrenophora</taxon>
    </lineage>
</organism>
<gene>
    <name evidence="1" type="ORF">PtrM4_109950</name>
</gene>
<evidence type="ECO:0000313" key="2">
    <source>
        <dbReference type="Proteomes" id="UP000245464"/>
    </source>
</evidence>
<reference evidence="1 2" key="1">
    <citation type="journal article" date="2018" name="BMC Genomics">
        <title>Comparative genomics of the wheat fungal pathogen Pyrenophora tritici-repentis reveals chromosomal variations and genome plasticity.</title>
        <authorList>
            <person name="Moolhuijzen P."/>
            <person name="See P.T."/>
            <person name="Hane J.K."/>
            <person name="Shi G."/>
            <person name="Liu Z."/>
            <person name="Oliver R.P."/>
            <person name="Moffat C.S."/>
        </authorList>
    </citation>
    <scope>NUCLEOTIDE SEQUENCE [LARGE SCALE GENOMIC DNA]</scope>
    <source>
        <strain evidence="1">M4</strain>
    </source>
</reference>
<dbReference type="EMBL" id="NQIK02000005">
    <property type="protein sequence ID" value="KAF7570993.1"/>
    <property type="molecule type" value="Genomic_DNA"/>
</dbReference>
<sequence>MPTESSVADQMDRLVPSHVGSRVFIKADSSTVFMTEKDVTLVYRASLFGPAHELTGRRLTPADSATINPDWSD</sequence>
<dbReference type="AlphaFoldDB" id="A0A834RW26"/>
<dbReference type="Proteomes" id="UP000245464">
    <property type="component" value="Chromosome 5"/>
</dbReference>
<protein>
    <submittedName>
        <fullName evidence="1">Uncharacterized protein</fullName>
    </submittedName>
</protein>
<evidence type="ECO:0000313" key="1">
    <source>
        <dbReference type="EMBL" id="KAF7570993.1"/>
    </source>
</evidence>
<name>A0A834RW26_9PLEO</name>
<accession>A0A834RW26</accession>
<dbReference type="KEGG" id="ptrr:90956775"/>
<dbReference type="GeneID" id="90956775"/>